<name>A0A165T0W6_9AGAM</name>
<feature type="domain" description="HTH cro/C1-type" evidence="3">
    <location>
        <begin position="10"/>
        <end position="58"/>
    </location>
</feature>
<dbReference type="InterPro" id="IPR001387">
    <property type="entry name" value="Cro/C1-type_HTH"/>
</dbReference>
<keyword evidence="5" id="KW-1185">Reference proteome</keyword>
<dbReference type="EMBL" id="KV425569">
    <property type="protein sequence ID" value="KZT25968.1"/>
    <property type="molecule type" value="Genomic_DNA"/>
</dbReference>
<dbReference type="SUPFAM" id="SSF47413">
    <property type="entry name" value="lambda repressor-like DNA-binding domains"/>
    <property type="match status" value="1"/>
</dbReference>
<dbReference type="Proteomes" id="UP000076761">
    <property type="component" value="Unassembled WGS sequence"/>
</dbReference>
<accession>A0A165T0W6</accession>
<protein>
    <recommendedName>
        <fullName evidence="3">HTH cro/C1-type domain-containing protein</fullName>
    </recommendedName>
</protein>
<dbReference type="Gene3D" id="1.10.260.40">
    <property type="entry name" value="lambda repressor-like DNA-binding domains"/>
    <property type="match status" value="1"/>
</dbReference>
<dbReference type="GO" id="GO:0003677">
    <property type="term" value="F:DNA binding"/>
    <property type="evidence" value="ECO:0007669"/>
    <property type="project" value="InterPro"/>
</dbReference>
<dbReference type="AlphaFoldDB" id="A0A165T0W6"/>
<dbReference type="OrthoDB" id="3226546at2759"/>
<gene>
    <name evidence="4" type="ORF">NEOLEDRAFT_1133044</name>
</gene>
<evidence type="ECO:0000313" key="5">
    <source>
        <dbReference type="Proteomes" id="UP000076761"/>
    </source>
</evidence>
<proteinExistence type="inferred from homology"/>
<dbReference type="InParanoid" id="A0A165T0W6"/>
<evidence type="ECO:0000256" key="2">
    <source>
        <dbReference type="ARBA" id="ARBA00035107"/>
    </source>
</evidence>
<organism evidence="4 5">
    <name type="scientific">Neolentinus lepideus HHB14362 ss-1</name>
    <dbReference type="NCBI Taxonomy" id="1314782"/>
    <lineage>
        <taxon>Eukaryota</taxon>
        <taxon>Fungi</taxon>
        <taxon>Dikarya</taxon>
        <taxon>Basidiomycota</taxon>
        <taxon>Agaricomycotina</taxon>
        <taxon>Agaricomycetes</taxon>
        <taxon>Gloeophyllales</taxon>
        <taxon>Gloeophyllaceae</taxon>
        <taxon>Neolentinus</taxon>
    </lineage>
</organism>
<dbReference type="Pfam" id="PF01381">
    <property type="entry name" value="HTH_3"/>
    <property type="match status" value="1"/>
</dbReference>
<sequence length="71" mass="7771">MAPDPRCTALRAAKDKKGLSYTQIAQEMGEPEQRVIDICTGTSTATEKEFNLLAQILDMKNAPHDAAHVTQ</sequence>
<evidence type="ECO:0000256" key="1">
    <source>
        <dbReference type="ARBA" id="ARBA00009802"/>
    </source>
</evidence>
<evidence type="ECO:0000313" key="4">
    <source>
        <dbReference type="EMBL" id="KZT25968.1"/>
    </source>
</evidence>
<dbReference type="STRING" id="1314782.A0A165T0W6"/>
<comment type="function">
    <text evidence="2">Transcriptional coactivator that stimulates GCN4-dependent transcriptional activity by bridging the DNA-binding region of GCN4 and TBP (SPT15), thereby recruiting TBP to GCN4-bound promoters. Involved in induction of the ribosome quality control (RQC) pathway; a pathway that degrades nascent peptide chains during problematic translation. Required to prevent stalled ribosomes from frameshifting.</text>
</comment>
<comment type="similarity">
    <text evidence="1">Belongs to the MBF1 family.</text>
</comment>
<dbReference type="InterPro" id="IPR010982">
    <property type="entry name" value="Lambda_DNA-bd_dom_sf"/>
</dbReference>
<reference evidence="4 5" key="1">
    <citation type="journal article" date="2016" name="Mol. Biol. Evol.">
        <title>Comparative Genomics of Early-Diverging Mushroom-Forming Fungi Provides Insights into the Origins of Lignocellulose Decay Capabilities.</title>
        <authorList>
            <person name="Nagy L.G."/>
            <person name="Riley R."/>
            <person name="Tritt A."/>
            <person name="Adam C."/>
            <person name="Daum C."/>
            <person name="Floudas D."/>
            <person name="Sun H."/>
            <person name="Yadav J.S."/>
            <person name="Pangilinan J."/>
            <person name="Larsson K.H."/>
            <person name="Matsuura K."/>
            <person name="Barry K."/>
            <person name="Labutti K."/>
            <person name="Kuo R."/>
            <person name="Ohm R.A."/>
            <person name="Bhattacharya S.S."/>
            <person name="Shirouzu T."/>
            <person name="Yoshinaga Y."/>
            <person name="Martin F.M."/>
            <person name="Grigoriev I.V."/>
            <person name="Hibbett D.S."/>
        </authorList>
    </citation>
    <scope>NUCLEOTIDE SEQUENCE [LARGE SCALE GENOMIC DNA]</scope>
    <source>
        <strain evidence="4 5">HHB14362 ss-1</strain>
    </source>
</reference>
<evidence type="ECO:0000259" key="3">
    <source>
        <dbReference type="Pfam" id="PF01381"/>
    </source>
</evidence>